<gene>
    <name evidence="7" type="ORF">Tco025E_02762</name>
</gene>
<evidence type="ECO:0000313" key="8">
    <source>
        <dbReference type="Proteomes" id="UP000284403"/>
    </source>
</evidence>
<protein>
    <submittedName>
        <fullName evidence="7">Parafibromin</fullName>
    </submittedName>
</protein>
<dbReference type="InterPro" id="IPR038103">
    <property type="entry name" value="CDC73_C_sf"/>
</dbReference>
<comment type="similarity">
    <text evidence="2">Belongs to the CDC73 family.</text>
</comment>
<evidence type="ECO:0000259" key="6">
    <source>
        <dbReference type="Pfam" id="PF05179"/>
    </source>
</evidence>
<dbReference type="GeneID" id="40316373"/>
<dbReference type="AlphaFoldDB" id="A0A422Q1A7"/>
<dbReference type="Proteomes" id="UP000284403">
    <property type="component" value="Unassembled WGS sequence"/>
</dbReference>
<dbReference type="GO" id="GO:0016593">
    <property type="term" value="C:Cdc73/Paf1 complex"/>
    <property type="evidence" value="ECO:0007669"/>
    <property type="project" value="InterPro"/>
</dbReference>
<feature type="domain" description="Cell division control protein 73 C-terminal" evidence="6">
    <location>
        <begin position="199"/>
        <end position="367"/>
    </location>
</feature>
<organism evidence="7 8">
    <name type="scientific">Trypanosoma conorhini</name>
    <dbReference type="NCBI Taxonomy" id="83891"/>
    <lineage>
        <taxon>Eukaryota</taxon>
        <taxon>Discoba</taxon>
        <taxon>Euglenozoa</taxon>
        <taxon>Kinetoplastea</taxon>
        <taxon>Metakinetoplastina</taxon>
        <taxon>Trypanosomatida</taxon>
        <taxon>Trypanosomatidae</taxon>
        <taxon>Trypanosoma</taxon>
    </lineage>
</organism>
<keyword evidence="8" id="KW-1185">Reference proteome</keyword>
<dbReference type="EMBL" id="MKKU01000112">
    <property type="protein sequence ID" value="RNF23789.1"/>
    <property type="molecule type" value="Genomic_DNA"/>
</dbReference>
<evidence type="ECO:0000256" key="3">
    <source>
        <dbReference type="ARBA" id="ARBA00023163"/>
    </source>
</evidence>
<feature type="compositionally biased region" description="Low complexity" evidence="5">
    <location>
        <begin position="90"/>
        <end position="114"/>
    </location>
</feature>
<accession>A0A422Q1A7</accession>
<comment type="caution">
    <text evidence="7">The sequence shown here is derived from an EMBL/GenBank/DDBJ whole genome shotgun (WGS) entry which is preliminary data.</text>
</comment>
<reference evidence="7 8" key="1">
    <citation type="journal article" date="2018" name="BMC Genomics">
        <title>Genomic comparison of Trypanosoma conorhini and Trypanosoma rangeli to Trypanosoma cruzi strains of high and low virulence.</title>
        <authorList>
            <person name="Bradwell K.R."/>
            <person name="Koparde V.N."/>
            <person name="Matveyev A.V."/>
            <person name="Serrano M.G."/>
            <person name="Alves J.M."/>
            <person name="Parikh H."/>
            <person name="Huang B."/>
            <person name="Lee V."/>
            <person name="Espinosa-Alvarez O."/>
            <person name="Ortiz P.A."/>
            <person name="Costa-Martins A.G."/>
            <person name="Teixeira M.M."/>
            <person name="Buck G.A."/>
        </authorList>
    </citation>
    <scope>NUCLEOTIDE SEQUENCE [LARGE SCALE GENOMIC DNA]</scope>
    <source>
        <strain evidence="7 8">025E</strain>
    </source>
</reference>
<feature type="region of interest" description="Disordered" evidence="5">
    <location>
        <begin position="87"/>
        <end position="120"/>
    </location>
</feature>
<dbReference type="PANTHER" id="PTHR12466:SF8">
    <property type="entry name" value="PARAFIBROMIN"/>
    <property type="match status" value="1"/>
</dbReference>
<evidence type="ECO:0000256" key="1">
    <source>
        <dbReference type="ARBA" id="ARBA00004123"/>
    </source>
</evidence>
<dbReference type="InterPro" id="IPR007852">
    <property type="entry name" value="Cdc73/Parafibromin"/>
</dbReference>
<proteinExistence type="inferred from homology"/>
<dbReference type="GO" id="GO:0032968">
    <property type="term" value="P:positive regulation of transcription elongation by RNA polymerase II"/>
    <property type="evidence" value="ECO:0007669"/>
    <property type="project" value="TreeGrafter"/>
</dbReference>
<evidence type="ECO:0000256" key="2">
    <source>
        <dbReference type="ARBA" id="ARBA00010427"/>
    </source>
</evidence>
<dbReference type="Gene3D" id="3.40.50.11990">
    <property type="entry name" value="RNA polymerase II accessory factor, Cdc73 C-terminal domain"/>
    <property type="match status" value="1"/>
</dbReference>
<comment type="subcellular location">
    <subcellularLocation>
        <location evidence="1">Nucleus</location>
    </subcellularLocation>
</comment>
<evidence type="ECO:0000313" key="7">
    <source>
        <dbReference type="EMBL" id="RNF23789.1"/>
    </source>
</evidence>
<sequence>MSLRDEWCRLVEEVAGINNTDPLPREYTPVEYLPGGRDIPEAVLQHVRSAAAEFDAEARALFHPQMTPEEGYRAAPVVTRQGAFSSSLVNPEENGGNNNGEQEKSNNNNRSGSGNDKKLLKLSSEGPNFFEAYRRHATAAAAAAAAAVAKGNRDSVSAAVANAASASGVARSLGSASRLASGFLLPEYYTQKHRQPDFIPVILVPASVSSLLQLFNIREFLERGIYIDPPTLFVDAETGAVNVQESKPDTVILSPGSFLDAEKYTVAYKMFRVVDDPKQVKNWQHVCACIVDGHEWQFRGWFPNESAPIPVSELFQRVCGFLPYLEEEKLPTALQQWHVKPLPLTRRVVKSHAHILQASIFWEHLYTFLETHPFFKLFTVPLD</sequence>
<dbReference type="RefSeq" id="XP_029230255.1">
    <property type="nucleotide sequence ID" value="XM_029369685.1"/>
</dbReference>
<dbReference type="GO" id="GO:0000993">
    <property type="term" value="F:RNA polymerase II complex binding"/>
    <property type="evidence" value="ECO:0007669"/>
    <property type="project" value="TreeGrafter"/>
</dbReference>
<evidence type="ECO:0000256" key="4">
    <source>
        <dbReference type="ARBA" id="ARBA00023242"/>
    </source>
</evidence>
<dbReference type="Pfam" id="PF05179">
    <property type="entry name" value="CDC73_C"/>
    <property type="match status" value="1"/>
</dbReference>
<evidence type="ECO:0000256" key="5">
    <source>
        <dbReference type="SAM" id="MobiDB-lite"/>
    </source>
</evidence>
<keyword evidence="3" id="KW-0804">Transcription</keyword>
<name>A0A422Q1A7_9TRYP</name>
<keyword evidence="4" id="KW-0539">Nucleus</keyword>
<dbReference type="GO" id="GO:0006368">
    <property type="term" value="P:transcription elongation by RNA polymerase II"/>
    <property type="evidence" value="ECO:0007669"/>
    <property type="project" value="InterPro"/>
</dbReference>
<dbReference type="PANTHER" id="PTHR12466">
    <property type="entry name" value="CDC73 DOMAIN PROTEIN"/>
    <property type="match status" value="1"/>
</dbReference>
<dbReference type="InterPro" id="IPR031336">
    <property type="entry name" value="CDC73_C"/>
</dbReference>
<dbReference type="OrthoDB" id="2186602at2759"/>